<sequence>MNKAIGLVLVIVGAILLYMSYQASESLASEASQAVMNEPTDSTMWYLIGGIAAVIIGLYAVLKGKK</sequence>
<dbReference type="Proteomes" id="UP000287908">
    <property type="component" value="Unassembled WGS sequence"/>
</dbReference>
<dbReference type="AlphaFoldDB" id="A0A432Z7B9"/>
<feature type="transmembrane region" description="Helical" evidence="1">
    <location>
        <begin position="44"/>
        <end position="62"/>
    </location>
</feature>
<dbReference type="RefSeq" id="WP_126785510.1">
    <property type="nucleotide sequence ID" value="NZ_PIQF01000004.1"/>
</dbReference>
<protein>
    <recommendedName>
        <fullName evidence="4">DUF3185 domain-containing protein</fullName>
    </recommendedName>
</protein>
<accession>A0A432Z7B9</accession>
<organism evidence="2 3">
    <name type="scientific">Idiomarina seosinensis</name>
    <dbReference type="NCBI Taxonomy" id="281739"/>
    <lineage>
        <taxon>Bacteria</taxon>
        <taxon>Pseudomonadati</taxon>
        <taxon>Pseudomonadota</taxon>
        <taxon>Gammaproteobacteria</taxon>
        <taxon>Alteromonadales</taxon>
        <taxon>Idiomarinaceae</taxon>
        <taxon>Idiomarina</taxon>
    </lineage>
</organism>
<keyword evidence="1" id="KW-0812">Transmembrane</keyword>
<gene>
    <name evidence="2" type="ORF">CWI81_11845</name>
</gene>
<dbReference type="Pfam" id="PF11381">
    <property type="entry name" value="DUF3185"/>
    <property type="match status" value="1"/>
</dbReference>
<comment type="caution">
    <text evidence="2">The sequence shown here is derived from an EMBL/GenBank/DDBJ whole genome shotgun (WGS) entry which is preliminary data.</text>
</comment>
<dbReference type="EMBL" id="PIQF01000004">
    <property type="protein sequence ID" value="RUO73709.1"/>
    <property type="molecule type" value="Genomic_DNA"/>
</dbReference>
<keyword evidence="1" id="KW-0472">Membrane</keyword>
<evidence type="ECO:0000256" key="1">
    <source>
        <dbReference type="SAM" id="Phobius"/>
    </source>
</evidence>
<name>A0A432Z7B9_9GAMM</name>
<proteinExistence type="predicted"/>
<keyword evidence="1" id="KW-1133">Transmembrane helix</keyword>
<evidence type="ECO:0000313" key="2">
    <source>
        <dbReference type="EMBL" id="RUO73709.1"/>
    </source>
</evidence>
<reference evidence="2 3" key="1">
    <citation type="journal article" date="2011" name="Front. Microbiol.">
        <title>Genomic signatures of strain selection and enhancement in Bacillus atrophaeus var. globigii, a historical biowarfare simulant.</title>
        <authorList>
            <person name="Gibbons H.S."/>
            <person name="Broomall S.M."/>
            <person name="McNew L.A."/>
            <person name="Daligault H."/>
            <person name="Chapman C."/>
            <person name="Bruce D."/>
            <person name="Karavis M."/>
            <person name="Krepps M."/>
            <person name="McGregor P.A."/>
            <person name="Hong C."/>
            <person name="Park K.H."/>
            <person name="Akmal A."/>
            <person name="Feldman A."/>
            <person name="Lin J.S."/>
            <person name="Chang W.E."/>
            <person name="Higgs B.W."/>
            <person name="Demirev P."/>
            <person name="Lindquist J."/>
            <person name="Liem A."/>
            <person name="Fochler E."/>
            <person name="Read T.D."/>
            <person name="Tapia R."/>
            <person name="Johnson S."/>
            <person name="Bishop-Lilly K.A."/>
            <person name="Detter C."/>
            <person name="Han C."/>
            <person name="Sozhamannan S."/>
            <person name="Rosenzweig C.N."/>
            <person name="Skowronski E.W."/>
        </authorList>
    </citation>
    <scope>NUCLEOTIDE SEQUENCE [LARGE SCALE GENOMIC DNA]</scope>
    <source>
        <strain evidence="2 3">CL-SP19</strain>
    </source>
</reference>
<dbReference type="InterPro" id="IPR021521">
    <property type="entry name" value="DUF3185"/>
</dbReference>
<evidence type="ECO:0000313" key="3">
    <source>
        <dbReference type="Proteomes" id="UP000287908"/>
    </source>
</evidence>
<evidence type="ECO:0008006" key="4">
    <source>
        <dbReference type="Google" id="ProtNLM"/>
    </source>
</evidence>
<keyword evidence="3" id="KW-1185">Reference proteome</keyword>